<comment type="similarity">
    <text evidence="2">Belongs to the cytochrome c oxidase subunit 2 family.</text>
</comment>
<dbReference type="InterPro" id="IPR002429">
    <property type="entry name" value="CcO_II-like_C"/>
</dbReference>
<dbReference type="GO" id="GO:0016491">
    <property type="term" value="F:oxidoreductase activity"/>
    <property type="evidence" value="ECO:0007669"/>
    <property type="project" value="InterPro"/>
</dbReference>
<evidence type="ECO:0000256" key="8">
    <source>
        <dbReference type="ARBA" id="ARBA00022989"/>
    </source>
</evidence>
<evidence type="ECO:0000256" key="6">
    <source>
        <dbReference type="ARBA" id="ARBA00022723"/>
    </source>
</evidence>
<accession>A0A6J7P9A7</accession>
<keyword evidence="7" id="KW-0249">Electron transport</keyword>
<proteinExistence type="inferred from homology"/>
<dbReference type="SUPFAM" id="SSF49503">
    <property type="entry name" value="Cupredoxins"/>
    <property type="match status" value="1"/>
</dbReference>
<dbReference type="InterPro" id="IPR008972">
    <property type="entry name" value="Cupredoxin"/>
</dbReference>
<keyword evidence="3" id="KW-0813">Transport</keyword>
<evidence type="ECO:0000256" key="9">
    <source>
        <dbReference type="ARBA" id="ARBA00023008"/>
    </source>
</evidence>
<dbReference type="PROSITE" id="PS00078">
    <property type="entry name" value="COX2"/>
    <property type="match status" value="1"/>
</dbReference>
<dbReference type="GO" id="GO:0016020">
    <property type="term" value="C:membrane"/>
    <property type="evidence" value="ECO:0007669"/>
    <property type="project" value="UniProtKB-SubCell"/>
</dbReference>
<evidence type="ECO:0000256" key="2">
    <source>
        <dbReference type="ARBA" id="ARBA00007866"/>
    </source>
</evidence>
<dbReference type="PRINTS" id="PR01166">
    <property type="entry name" value="CYCOXIDASEII"/>
</dbReference>
<evidence type="ECO:0000256" key="3">
    <source>
        <dbReference type="ARBA" id="ARBA00022448"/>
    </source>
</evidence>
<keyword evidence="5 11" id="KW-0812">Transmembrane</keyword>
<evidence type="ECO:0000259" key="12">
    <source>
        <dbReference type="PROSITE" id="PS50857"/>
    </source>
</evidence>
<evidence type="ECO:0000256" key="10">
    <source>
        <dbReference type="ARBA" id="ARBA00023136"/>
    </source>
</evidence>
<dbReference type="PANTHER" id="PTHR22888">
    <property type="entry name" value="CYTOCHROME C OXIDASE, SUBUNIT II"/>
    <property type="match status" value="1"/>
</dbReference>
<dbReference type="NCBIfam" id="TIGR02866">
    <property type="entry name" value="CoxB"/>
    <property type="match status" value="1"/>
</dbReference>
<feature type="transmembrane region" description="Helical" evidence="11">
    <location>
        <begin position="62"/>
        <end position="84"/>
    </location>
</feature>
<dbReference type="PANTHER" id="PTHR22888:SF9">
    <property type="entry name" value="CYTOCHROME C OXIDASE SUBUNIT 2"/>
    <property type="match status" value="1"/>
</dbReference>
<evidence type="ECO:0000256" key="7">
    <source>
        <dbReference type="ARBA" id="ARBA00022982"/>
    </source>
</evidence>
<evidence type="ECO:0000256" key="5">
    <source>
        <dbReference type="ARBA" id="ARBA00022692"/>
    </source>
</evidence>
<evidence type="ECO:0000256" key="11">
    <source>
        <dbReference type="SAM" id="Phobius"/>
    </source>
</evidence>
<dbReference type="Gene3D" id="2.60.40.420">
    <property type="entry name" value="Cupredoxins - blue copper proteins"/>
    <property type="match status" value="1"/>
</dbReference>
<dbReference type="EMBL" id="CAFABJ010000085">
    <property type="protein sequence ID" value="CAB4828954.1"/>
    <property type="molecule type" value="Genomic_DNA"/>
</dbReference>
<comment type="subcellular location">
    <subcellularLocation>
        <location evidence="1">Membrane</location>
        <topology evidence="1">Multi-pass membrane protein</topology>
    </subcellularLocation>
</comment>
<sequence>MPETDTPYFTGQWWKRADVKRHAVLWVILTAFIGYVGTEVQVRAMGAPASEVMENVIHLMRIFTWAAAPVAGFAAAISIGALMGKRHYGDNPPPESEHAIRNSPRAIALWIVVSALMCLFALVVGLIALQKDNEALLDNQAIKVNVVGQQWAWNYDYPGSAGVRSNVLHLPVDQPVVFHVTSKDVKHSFWIVQMGIKIDANPGEFTETAVTPNKIGTFDIRCAELCGLLHAYMQNKVIVESKADYETWLASQPDTGKTTWTEEKAAA</sequence>
<keyword evidence="6" id="KW-0479">Metal-binding</keyword>
<evidence type="ECO:0000313" key="14">
    <source>
        <dbReference type="EMBL" id="CAB4999753.1"/>
    </source>
</evidence>
<evidence type="ECO:0000313" key="13">
    <source>
        <dbReference type="EMBL" id="CAB4828954.1"/>
    </source>
</evidence>
<feature type="domain" description="Cytochrome oxidase subunit II copper A binding" evidence="12">
    <location>
        <begin position="139"/>
        <end position="251"/>
    </location>
</feature>
<dbReference type="InterPro" id="IPR001505">
    <property type="entry name" value="Copper_CuA"/>
</dbReference>
<keyword evidence="8 11" id="KW-1133">Transmembrane helix</keyword>
<feature type="transmembrane region" description="Helical" evidence="11">
    <location>
        <begin position="105"/>
        <end position="129"/>
    </location>
</feature>
<keyword evidence="10 11" id="KW-0472">Membrane</keyword>
<gene>
    <name evidence="13" type="ORF">UFOPK3217_00665</name>
    <name evidence="14" type="ORF">UFOPK4022_00667</name>
</gene>
<dbReference type="GO" id="GO:0005507">
    <property type="term" value="F:copper ion binding"/>
    <property type="evidence" value="ECO:0007669"/>
    <property type="project" value="InterPro"/>
</dbReference>
<keyword evidence="4" id="KW-0679">Respiratory chain</keyword>
<organism evidence="14">
    <name type="scientific">freshwater metagenome</name>
    <dbReference type="NCBI Taxonomy" id="449393"/>
    <lineage>
        <taxon>unclassified sequences</taxon>
        <taxon>metagenomes</taxon>
        <taxon>ecological metagenomes</taxon>
    </lineage>
</organism>
<dbReference type="GO" id="GO:0004129">
    <property type="term" value="F:cytochrome-c oxidase activity"/>
    <property type="evidence" value="ECO:0007669"/>
    <property type="project" value="InterPro"/>
</dbReference>
<protein>
    <submittedName>
        <fullName evidence="14">Unannotated protein</fullName>
    </submittedName>
</protein>
<keyword evidence="9" id="KW-0186">Copper</keyword>
<dbReference type="PROSITE" id="PS50857">
    <property type="entry name" value="COX2_CUA"/>
    <property type="match status" value="1"/>
</dbReference>
<dbReference type="GO" id="GO:0042773">
    <property type="term" value="P:ATP synthesis coupled electron transport"/>
    <property type="evidence" value="ECO:0007669"/>
    <property type="project" value="TreeGrafter"/>
</dbReference>
<dbReference type="InterPro" id="IPR014222">
    <property type="entry name" value="Cyt_c_oxidase_su2"/>
</dbReference>
<dbReference type="EMBL" id="CAFBOY010000080">
    <property type="protein sequence ID" value="CAB4999753.1"/>
    <property type="molecule type" value="Genomic_DNA"/>
</dbReference>
<evidence type="ECO:0000256" key="1">
    <source>
        <dbReference type="ARBA" id="ARBA00004141"/>
    </source>
</evidence>
<reference evidence="14" key="1">
    <citation type="submission" date="2020-05" db="EMBL/GenBank/DDBJ databases">
        <authorList>
            <person name="Chiriac C."/>
            <person name="Salcher M."/>
            <person name="Ghai R."/>
            <person name="Kavagutti S V."/>
        </authorList>
    </citation>
    <scope>NUCLEOTIDE SEQUENCE</scope>
</reference>
<feature type="transmembrane region" description="Helical" evidence="11">
    <location>
        <begin position="23"/>
        <end position="42"/>
    </location>
</feature>
<dbReference type="InterPro" id="IPR045187">
    <property type="entry name" value="CcO_II"/>
</dbReference>
<dbReference type="Pfam" id="PF00116">
    <property type="entry name" value="COX2"/>
    <property type="match status" value="1"/>
</dbReference>
<evidence type="ECO:0000256" key="4">
    <source>
        <dbReference type="ARBA" id="ARBA00022660"/>
    </source>
</evidence>
<dbReference type="AlphaFoldDB" id="A0A6J7P9A7"/>
<name>A0A6J7P9A7_9ZZZZ</name>